<keyword evidence="3" id="KW-1185">Reference proteome</keyword>
<dbReference type="Proteomes" id="UP000091956">
    <property type="component" value="Unassembled WGS sequence"/>
</dbReference>
<dbReference type="Pfam" id="PF00069">
    <property type="entry name" value="Pkinase"/>
    <property type="match status" value="1"/>
</dbReference>
<name>A0A1B8GBI0_9PEZI</name>
<sequence length="290" mass="32513">MVLANNETICYFKADLNVEDGLRVPRILGLVQGEDGSSYMGLLLSYIDCDGRTLEGAVRADTPKHLRQRWADQVISTLKHLHEAGIVWGDAKAANVLVDRNMDAWIIDFGGGFTEGWFDREKAGTVEERSSGQMLIGRLKKCQKVIANCLEFVKLIFQSFKLVFEPLRLLGLFKLLFKIERWKASDSPQKRHARLAGAIGGVGWTHNLIPFYQSFREAIRPGYSPATLRHFVSGLGLLQNHLKALNPFPVQPLMSHGCRDINKGMEVSKMNLNEDSLLTQSGACDIPPRY</sequence>
<evidence type="ECO:0000313" key="3">
    <source>
        <dbReference type="Proteomes" id="UP000091956"/>
    </source>
</evidence>
<dbReference type="EMBL" id="KV460257">
    <property type="protein sequence ID" value="OBT93137.1"/>
    <property type="molecule type" value="Genomic_DNA"/>
</dbReference>
<evidence type="ECO:0000313" key="2">
    <source>
        <dbReference type="EMBL" id="OBT93137.1"/>
    </source>
</evidence>
<dbReference type="OrthoDB" id="3439585at2759"/>
<reference evidence="2 3" key="1">
    <citation type="submission" date="2016-03" db="EMBL/GenBank/DDBJ databases">
        <title>Comparative genomics of Pseudogymnoascus destructans, the fungus causing white-nose syndrome of bats.</title>
        <authorList>
            <person name="Palmer J.M."/>
            <person name="Drees K.P."/>
            <person name="Foster J.T."/>
            <person name="Lindner D.L."/>
        </authorList>
    </citation>
    <scope>NUCLEOTIDE SEQUENCE [LARGE SCALE GENOMIC DNA]</scope>
    <source>
        <strain evidence="2 3">UAMH 10579</strain>
    </source>
</reference>
<proteinExistence type="predicted"/>
<dbReference type="SUPFAM" id="SSF56112">
    <property type="entry name" value="Protein kinase-like (PK-like)"/>
    <property type="match status" value="1"/>
</dbReference>
<protein>
    <recommendedName>
        <fullName evidence="1">Protein kinase domain-containing protein</fullName>
    </recommendedName>
</protein>
<reference evidence="3" key="2">
    <citation type="journal article" date="2018" name="Nat. Commun.">
        <title>Extreme sensitivity to ultraviolet light in the fungal pathogen causing white-nose syndrome of bats.</title>
        <authorList>
            <person name="Palmer J.M."/>
            <person name="Drees K.P."/>
            <person name="Foster J.T."/>
            <person name="Lindner D.L."/>
        </authorList>
    </citation>
    <scope>NUCLEOTIDE SEQUENCE [LARGE SCALE GENOMIC DNA]</scope>
    <source>
        <strain evidence="3">UAMH 10579</strain>
    </source>
</reference>
<dbReference type="STRING" id="342668.A0A1B8GBI0"/>
<accession>A0A1B8GBI0</accession>
<dbReference type="Gene3D" id="1.10.510.10">
    <property type="entry name" value="Transferase(Phosphotransferase) domain 1"/>
    <property type="match status" value="1"/>
</dbReference>
<gene>
    <name evidence="2" type="ORF">VE01_09222</name>
</gene>
<dbReference type="AlphaFoldDB" id="A0A1B8GBI0"/>
<dbReference type="InterPro" id="IPR011009">
    <property type="entry name" value="Kinase-like_dom_sf"/>
</dbReference>
<dbReference type="GO" id="GO:0005524">
    <property type="term" value="F:ATP binding"/>
    <property type="evidence" value="ECO:0007669"/>
    <property type="project" value="InterPro"/>
</dbReference>
<dbReference type="GO" id="GO:0004672">
    <property type="term" value="F:protein kinase activity"/>
    <property type="evidence" value="ECO:0007669"/>
    <property type="project" value="InterPro"/>
</dbReference>
<organism evidence="2 3">
    <name type="scientific">Pseudogymnoascus verrucosus</name>
    <dbReference type="NCBI Taxonomy" id="342668"/>
    <lineage>
        <taxon>Eukaryota</taxon>
        <taxon>Fungi</taxon>
        <taxon>Dikarya</taxon>
        <taxon>Ascomycota</taxon>
        <taxon>Pezizomycotina</taxon>
        <taxon>Leotiomycetes</taxon>
        <taxon>Thelebolales</taxon>
        <taxon>Thelebolaceae</taxon>
        <taxon>Pseudogymnoascus</taxon>
    </lineage>
</organism>
<dbReference type="InterPro" id="IPR000719">
    <property type="entry name" value="Prot_kinase_dom"/>
</dbReference>
<feature type="domain" description="Protein kinase" evidence="1">
    <location>
        <begin position="22"/>
        <end position="110"/>
    </location>
</feature>
<dbReference type="GeneID" id="28842608"/>
<evidence type="ECO:0000259" key="1">
    <source>
        <dbReference type="Pfam" id="PF00069"/>
    </source>
</evidence>
<dbReference type="RefSeq" id="XP_018126870.1">
    <property type="nucleotide sequence ID" value="XM_018278637.1"/>
</dbReference>